<accession>A0A081NKW0</accession>
<evidence type="ECO:0000313" key="3">
    <source>
        <dbReference type="Proteomes" id="UP000028073"/>
    </source>
</evidence>
<dbReference type="Pfam" id="PF05987">
    <property type="entry name" value="DUF898"/>
    <property type="match status" value="1"/>
</dbReference>
<dbReference type="InterPro" id="IPR010295">
    <property type="entry name" value="DUF898"/>
</dbReference>
<gene>
    <name evidence="2" type="ORF">GZ78_03450</name>
</gene>
<feature type="transmembrane region" description="Helical" evidence="1">
    <location>
        <begin position="96"/>
        <end position="116"/>
    </location>
</feature>
<dbReference type="EMBL" id="JOKH01000001">
    <property type="protein sequence ID" value="KEQ19083.1"/>
    <property type="molecule type" value="Genomic_DNA"/>
</dbReference>
<evidence type="ECO:0000313" key="2">
    <source>
        <dbReference type="EMBL" id="KEQ19083.1"/>
    </source>
</evidence>
<dbReference type="eggNOG" id="COG4269">
    <property type="taxonomic scope" value="Bacteria"/>
</dbReference>
<feature type="transmembrane region" description="Helical" evidence="1">
    <location>
        <begin position="194"/>
        <end position="217"/>
    </location>
</feature>
<name>A0A081NKW0_9GAMM</name>
<organism evidence="2 3">
    <name type="scientific">Endozoicomonas numazuensis</name>
    <dbReference type="NCBI Taxonomy" id="1137799"/>
    <lineage>
        <taxon>Bacteria</taxon>
        <taxon>Pseudomonadati</taxon>
        <taxon>Pseudomonadota</taxon>
        <taxon>Gammaproteobacteria</taxon>
        <taxon>Oceanospirillales</taxon>
        <taxon>Endozoicomonadaceae</taxon>
        <taxon>Endozoicomonas</taxon>
    </lineage>
</organism>
<reference evidence="2 3" key="1">
    <citation type="submission" date="2014-06" db="EMBL/GenBank/DDBJ databases">
        <title>Whole Genome Sequences of Three Symbiotic Endozoicomonas Bacteria.</title>
        <authorList>
            <person name="Neave M.J."/>
            <person name="Apprill A."/>
            <person name="Voolstra C.R."/>
        </authorList>
    </citation>
    <scope>NUCLEOTIDE SEQUENCE [LARGE SCALE GENOMIC DNA]</scope>
    <source>
        <strain evidence="2 3">DSM 25634</strain>
    </source>
</reference>
<dbReference type="AlphaFoldDB" id="A0A081NKW0"/>
<sequence>METRKLLPPRQEVHHHFEFTGKSGEFFRIWIVNTLLTVVTLGIYSAWAKVRTRRYFYGSTWVAGSSFNYLADPITILKGRLIGMGLLLAFTLANHFFPLVAFLLWPIILVVLPFVINKSLSFNARVSAWRNVRFKFQGTYWKTCLYFILLPVLTLLSLGLAFPWIFKKQKEYLVNHYSFGGESFKAFFVAKAFYMMYIKAIAFFFLFSVVGAIAIFLTGFAVSDAISNGVIWIFASSAYLVLFAAIMAGTANIIYGNTAIEQYRFESRQKASELAFIYLTNILAIIVTLGLAIPWAMIRLAQYRAESTTLLADEALDHFTDQAQEEQSAIAEEVGEVFDLAVGV</sequence>
<protein>
    <submittedName>
        <fullName evidence="2">Uncharacterized protein</fullName>
    </submittedName>
</protein>
<dbReference type="RefSeq" id="WP_034832700.1">
    <property type="nucleotide sequence ID" value="NZ_JOKH01000001.1"/>
</dbReference>
<keyword evidence="1" id="KW-0812">Transmembrane</keyword>
<proteinExistence type="predicted"/>
<feature type="transmembrane region" description="Helical" evidence="1">
    <location>
        <begin position="143"/>
        <end position="166"/>
    </location>
</feature>
<keyword evidence="1" id="KW-1133">Transmembrane helix</keyword>
<dbReference type="Proteomes" id="UP000028073">
    <property type="component" value="Unassembled WGS sequence"/>
</dbReference>
<keyword evidence="3" id="KW-1185">Reference proteome</keyword>
<feature type="transmembrane region" description="Helical" evidence="1">
    <location>
        <begin position="27"/>
        <end position="48"/>
    </location>
</feature>
<dbReference type="OrthoDB" id="9765721at2"/>
<feature type="transmembrane region" description="Helical" evidence="1">
    <location>
        <begin position="229"/>
        <end position="255"/>
    </location>
</feature>
<evidence type="ECO:0000256" key="1">
    <source>
        <dbReference type="SAM" id="Phobius"/>
    </source>
</evidence>
<feature type="transmembrane region" description="Helical" evidence="1">
    <location>
        <begin position="275"/>
        <end position="298"/>
    </location>
</feature>
<keyword evidence="1" id="KW-0472">Membrane</keyword>
<comment type="caution">
    <text evidence="2">The sequence shown here is derived from an EMBL/GenBank/DDBJ whole genome shotgun (WGS) entry which is preliminary data.</text>
</comment>